<dbReference type="InterPro" id="IPR036322">
    <property type="entry name" value="WD40_repeat_dom_sf"/>
</dbReference>
<comment type="caution">
    <text evidence="5">The sequence shown here is derived from an EMBL/GenBank/DDBJ whole genome shotgun (WGS) entry which is preliminary data.</text>
</comment>
<evidence type="ECO:0000256" key="2">
    <source>
        <dbReference type="ARBA" id="ARBA00022737"/>
    </source>
</evidence>
<dbReference type="GO" id="GO:0043161">
    <property type="term" value="P:proteasome-mediated ubiquitin-dependent protein catabolic process"/>
    <property type="evidence" value="ECO:0007669"/>
    <property type="project" value="TreeGrafter"/>
</dbReference>
<dbReference type="OrthoDB" id="63070at2759"/>
<dbReference type="InterPro" id="IPR001680">
    <property type="entry name" value="WD40_rpt"/>
</dbReference>
<sequence>MKDGEIDKVQPHIEEMELGCDGDCSDDEEIQEGDGCIEDSLQRSALDYSKCLKKAADRFRREQDYSKALLKYQDVMLSLQSTCVRMMDHNETVTEMGIECTVAASICAFHMNSLPKSLNFSEQVVAVCKRELSRLDRTTDQSDPTIFRQKILHHLESGFLNKIKCLEGLSQRYLLVTAVEEYKSFFPSSDKLSDILEEVETSPVASGQKRRKTEGEFSKKNPLSTGDFGGVPKVKPSTEWLRSRCLQGGLSRDDRINFSSNFLFGNQGQPKKIANYPRRAYSGQYSPRGDLFVSTCQDWRVRLYSTQGGKLQGWRTIKAVCRNYTLTDACISEDSTFLAYSSITPTVHLYNIHSSRSEDSEDSGSNQELLNFAGRRLTGAGSTEHQFGLWSLRFSCDKRHIIAGGSDDALYLYDVERKERYRYTAHTDEVNAVAFSHSDETNVIITGSDDCMIYIWDTRAMGCNSKKKPQGMLVGHTEGITSLDSKGDGRYIVSNSKDQLWDVRCSMTYSSYVSCLKPRRAYQWDYRASSYPGNPRTDVHPSDRSIITCIGHTVLRTLIRCRFSPENTGRRYVYTGSHDGTVHVYDLAGKTVARLDTGEGQVVRDVSWHPSRPTLIATSWDGSLHQFD</sequence>
<dbReference type="Pfam" id="PF00400">
    <property type="entry name" value="WD40"/>
    <property type="match status" value="5"/>
</dbReference>
<dbReference type="SUPFAM" id="SSF50978">
    <property type="entry name" value="WD40 repeat-like"/>
    <property type="match status" value="1"/>
</dbReference>
<protein>
    <submittedName>
        <fullName evidence="5">Uncharacterized protein</fullName>
    </submittedName>
</protein>
<dbReference type="STRING" id="1890364.A0A2P6NAS9"/>
<evidence type="ECO:0000256" key="4">
    <source>
        <dbReference type="SAM" id="MobiDB-lite"/>
    </source>
</evidence>
<dbReference type="PANTHER" id="PTHR19847:SF7">
    <property type="entry name" value="DDB1- AND CUL4-ASSOCIATED FACTOR 11"/>
    <property type="match status" value="1"/>
</dbReference>
<feature type="region of interest" description="Disordered" evidence="4">
    <location>
        <begin position="203"/>
        <end position="228"/>
    </location>
</feature>
<reference evidence="5 6" key="1">
    <citation type="journal article" date="2018" name="Genome Biol. Evol.">
        <title>Multiple Roots of Fruiting Body Formation in Amoebozoa.</title>
        <authorList>
            <person name="Hillmann F."/>
            <person name="Forbes G."/>
            <person name="Novohradska S."/>
            <person name="Ferling I."/>
            <person name="Riege K."/>
            <person name="Groth M."/>
            <person name="Westermann M."/>
            <person name="Marz M."/>
            <person name="Spaller T."/>
            <person name="Winckler T."/>
            <person name="Schaap P."/>
            <person name="Glockner G."/>
        </authorList>
    </citation>
    <scope>NUCLEOTIDE SEQUENCE [LARGE SCALE GENOMIC DNA]</scope>
    <source>
        <strain evidence="5 6">Jena</strain>
    </source>
</reference>
<dbReference type="SMART" id="SM00320">
    <property type="entry name" value="WD40"/>
    <property type="match status" value="7"/>
</dbReference>
<evidence type="ECO:0000313" key="5">
    <source>
        <dbReference type="EMBL" id="PRP81057.1"/>
    </source>
</evidence>
<evidence type="ECO:0000256" key="1">
    <source>
        <dbReference type="ARBA" id="ARBA00022574"/>
    </source>
</evidence>
<keyword evidence="6" id="KW-1185">Reference proteome</keyword>
<dbReference type="Proteomes" id="UP000241769">
    <property type="component" value="Unassembled WGS sequence"/>
</dbReference>
<name>A0A2P6NAS9_9EUKA</name>
<dbReference type="AlphaFoldDB" id="A0A2P6NAS9"/>
<evidence type="ECO:0000313" key="6">
    <source>
        <dbReference type="Proteomes" id="UP000241769"/>
    </source>
</evidence>
<proteinExistence type="predicted"/>
<dbReference type="PROSITE" id="PS50082">
    <property type="entry name" value="WD_REPEATS_2"/>
    <property type="match status" value="1"/>
</dbReference>
<dbReference type="PANTHER" id="PTHR19847">
    <property type="entry name" value="DDB1- AND CUL4-ASSOCIATED FACTOR 11"/>
    <property type="match status" value="1"/>
</dbReference>
<gene>
    <name evidence="5" type="ORF">PROFUN_11135</name>
</gene>
<keyword evidence="2" id="KW-0677">Repeat</keyword>
<dbReference type="InterPro" id="IPR015943">
    <property type="entry name" value="WD40/YVTN_repeat-like_dom_sf"/>
</dbReference>
<dbReference type="InterPro" id="IPR051859">
    <property type="entry name" value="DCAF"/>
</dbReference>
<evidence type="ECO:0000256" key="3">
    <source>
        <dbReference type="PROSITE-ProRule" id="PRU00221"/>
    </source>
</evidence>
<keyword evidence="1 3" id="KW-0853">WD repeat</keyword>
<dbReference type="InParanoid" id="A0A2P6NAS9"/>
<dbReference type="EMBL" id="MDYQ01000131">
    <property type="protein sequence ID" value="PRP81057.1"/>
    <property type="molecule type" value="Genomic_DNA"/>
</dbReference>
<dbReference type="GO" id="GO:0080008">
    <property type="term" value="C:Cul4-RING E3 ubiquitin ligase complex"/>
    <property type="evidence" value="ECO:0007669"/>
    <property type="project" value="TreeGrafter"/>
</dbReference>
<organism evidence="5 6">
    <name type="scientific">Planoprotostelium fungivorum</name>
    <dbReference type="NCBI Taxonomy" id="1890364"/>
    <lineage>
        <taxon>Eukaryota</taxon>
        <taxon>Amoebozoa</taxon>
        <taxon>Evosea</taxon>
        <taxon>Variosea</taxon>
        <taxon>Cavosteliida</taxon>
        <taxon>Cavosteliaceae</taxon>
        <taxon>Planoprotostelium</taxon>
    </lineage>
</organism>
<dbReference type="PROSITE" id="PS00678">
    <property type="entry name" value="WD_REPEATS_1"/>
    <property type="match status" value="1"/>
</dbReference>
<accession>A0A2P6NAS9</accession>
<feature type="repeat" description="WD" evidence="3">
    <location>
        <begin position="423"/>
        <end position="459"/>
    </location>
</feature>
<dbReference type="InterPro" id="IPR019775">
    <property type="entry name" value="WD40_repeat_CS"/>
</dbReference>
<dbReference type="Gene3D" id="2.130.10.10">
    <property type="entry name" value="YVTN repeat-like/Quinoprotein amine dehydrogenase"/>
    <property type="match status" value="3"/>
</dbReference>
<dbReference type="PROSITE" id="PS50294">
    <property type="entry name" value="WD_REPEATS_REGION"/>
    <property type="match status" value="1"/>
</dbReference>